<feature type="domain" description="NIF system FeS cluster assembly NifU N-terminal" evidence="1">
    <location>
        <begin position="7"/>
        <end position="89"/>
    </location>
</feature>
<dbReference type="OrthoDB" id="9804157at2"/>
<dbReference type="SUPFAM" id="SSF82649">
    <property type="entry name" value="SufE/NifU"/>
    <property type="match status" value="1"/>
</dbReference>
<evidence type="ECO:0000259" key="1">
    <source>
        <dbReference type="Pfam" id="PF01592"/>
    </source>
</evidence>
<dbReference type="NCBIfam" id="TIGR01994">
    <property type="entry name" value="SUF_scaf_2"/>
    <property type="match status" value="1"/>
</dbReference>
<organism evidence="2 3">
    <name type="scientific">Sutcliffiella horikoshii</name>
    <dbReference type="NCBI Taxonomy" id="79883"/>
    <lineage>
        <taxon>Bacteria</taxon>
        <taxon>Bacillati</taxon>
        <taxon>Bacillota</taxon>
        <taxon>Bacilli</taxon>
        <taxon>Bacillales</taxon>
        <taxon>Bacillaceae</taxon>
        <taxon>Sutcliffiella</taxon>
    </lineage>
</organism>
<gene>
    <name evidence="2" type="ORF">FZC76_22100</name>
</gene>
<protein>
    <submittedName>
        <fullName evidence="2">SUF system NifU family Fe-S cluster assembly protein</fullName>
    </submittedName>
</protein>
<dbReference type="GO" id="GO:0051536">
    <property type="term" value="F:iron-sulfur cluster binding"/>
    <property type="evidence" value="ECO:0007669"/>
    <property type="project" value="InterPro"/>
</dbReference>
<accession>A0A5D4SCU1</accession>
<dbReference type="RefSeq" id="WP_148990253.1">
    <property type="nucleotide sequence ID" value="NZ_VTEV01000016.1"/>
</dbReference>
<dbReference type="PANTHER" id="PTHR10093">
    <property type="entry name" value="IRON-SULFUR CLUSTER ASSEMBLY ENZYME NIFU HOMOLOG"/>
    <property type="match status" value="1"/>
</dbReference>
<dbReference type="AlphaFoldDB" id="A0A5D4SCU1"/>
<reference evidence="2 3" key="1">
    <citation type="submission" date="2019-08" db="EMBL/GenBank/DDBJ databases">
        <title>Bacillus genomes from the desert of Cuatro Cienegas, Coahuila.</title>
        <authorList>
            <person name="Olmedo-Alvarez G."/>
        </authorList>
    </citation>
    <scope>NUCLEOTIDE SEQUENCE [LARGE SCALE GENOMIC DNA]</scope>
    <source>
        <strain evidence="2 3">CH28_1T</strain>
    </source>
</reference>
<dbReference type="Proteomes" id="UP000322524">
    <property type="component" value="Unassembled WGS sequence"/>
</dbReference>
<dbReference type="GO" id="GO:0005506">
    <property type="term" value="F:iron ion binding"/>
    <property type="evidence" value="ECO:0007669"/>
    <property type="project" value="InterPro"/>
</dbReference>
<dbReference type="CDD" id="cd06664">
    <property type="entry name" value="IscU_like"/>
    <property type="match status" value="1"/>
</dbReference>
<proteinExistence type="predicted"/>
<evidence type="ECO:0000313" key="2">
    <source>
        <dbReference type="EMBL" id="TYS59526.1"/>
    </source>
</evidence>
<sequence>MNLDQFYKQIVLDHAKSRRNYREMDGYTHKVHYKNPTCGDVMTLYARLDDNHIEDISFIGEGCFISMASSSMFTTIGKGKSLDELNDLSALFNEMIVKGKEVEDERLEEAVSLKDIHQLPARYNCALMPWQAFQKLMKEDREIN</sequence>
<evidence type="ECO:0000313" key="3">
    <source>
        <dbReference type="Proteomes" id="UP000322524"/>
    </source>
</evidence>
<comment type="caution">
    <text evidence="2">The sequence shown here is derived from an EMBL/GenBank/DDBJ whole genome shotgun (WGS) entry which is preliminary data.</text>
</comment>
<dbReference type="GO" id="GO:0016226">
    <property type="term" value="P:iron-sulfur cluster assembly"/>
    <property type="evidence" value="ECO:0007669"/>
    <property type="project" value="InterPro"/>
</dbReference>
<dbReference type="Pfam" id="PF01592">
    <property type="entry name" value="NifU_N"/>
    <property type="match status" value="1"/>
</dbReference>
<name>A0A5D4SCU1_9BACI</name>
<dbReference type="InterPro" id="IPR002871">
    <property type="entry name" value="NIF_FeS_clus_asmbl_NifU_N"/>
</dbReference>
<dbReference type="EMBL" id="VTEV01000016">
    <property type="protein sequence ID" value="TYS59526.1"/>
    <property type="molecule type" value="Genomic_DNA"/>
</dbReference>
<dbReference type="Gene3D" id="3.90.1010.10">
    <property type="match status" value="1"/>
</dbReference>